<organism evidence="7 8">
    <name type="scientific">Cohnella zeiphila</name>
    <dbReference type="NCBI Taxonomy" id="2761120"/>
    <lineage>
        <taxon>Bacteria</taxon>
        <taxon>Bacillati</taxon>
        <taxon>Bacillota</taxon>
        <taxon>Bacilli</taxon>
        <taxon>Bacillales</taxon>
        <taxon>Paenibacillaceae</taxon>
        <taxon>Cohnella</taxon>
    </lineage>
</organism>
<evidence type="ECO:0000259" key="4">
    <source>
        <dbReference type="Pfam" id="PF03446"/>
    </source>
</evidence>
<sequence>MKVGFVGLGNMGFPMALNLMKAGFEVYGKNRSQGKEREFAAKGGRTGLSLAELAAQMDVVLTCLPLPADVEGVYSGAEGLIANARKGLVLIDCSTVSPELSRKLYAQASEAGVEFLDAPVSGGTTGAEAGTLSVMVGGREDVFNRVHSVLEAFGKSIRFVGDAGSGSAVKLINQLMVGIHTLAVGEAYALAEQAGLDSDKLFGILNDSFAQSKIMERHYTQFIAKDSFRPGFALKLLAKDMNLAADMGAASQVRLNAGKRAQALINQAVLEGYGDTDMSGMYKFQVTEDRKRRESGERKHFAVFLPMLDPEKSVKYRAEHLQFLADNRAEGRLHANGRFVDGAGGLVIYRGSSLEEVESLVQQDPYVKTGARGYEIHEWEIVLADN</sequence>
<comment type="caution">
    <text evidence="7">The sequence shown here is derived from an EMBL/GenBank/DDBJ whole genome shotgun (WGS) entry which is preliminary data.</text>
</comment>
<dbReference type="Pfam" id="PF03795">
    <property type="entry name" value="YCII"/>
    <property type="match status" value="1"/>
</dbReference>
<dbReference type="InterPro" id="IPR002204">
    <property type="entry name" value="3-OH-isobutyrate_DH-rel_CS"/>
</dbReference>
<dbReference type="InterPro" id="IPR006115">
    <property type="entry name" value="6PGDH_NADP-bd"/>
</dbReference>
<dbReference type="EMBL" id="JACJVO010000027">
    <property type="protein sequence ID" value="MBB6733472.1"/>
    <property type="molecule type" value="Genomic_DNA"/>
</dbReference>
<dbReference type="Pfam" id="PF03446">
    <property type="entry name" value="NAD_binding_2"/>
    <property type="match status" value="1"/>
</dbReference>
<evidence type="ECO:0000313" key="8">
    <source>
        <dbReference type="Proteomes" id="UP000564644"/>
    </source>
</evidence>
<dbReference type="Gene3D" id="3.40.50.720">
    <property type="entry name" value="NAD(P)-binding Rossmann-like Domain"/>
    <property type="match status" value="1"/>
</dbReference>
<dbReference type="GO" id="GO:0016054">
    <property type="term" value="P:organic acid catabolic process"/>
    <property type="evidence" value="ECO:0007669"/>
    <property type="project" value="UniProtKB-ARBA"/>
</dbReference>
<evidence type="ECO:0000256" key="3">
    <source>
        <dbReference type="ARBA" id="ARBA00023027"/>
    </source>
</evidence>
<dbReference type="Gene3D" id="3.30.70.1060">
    <property type="entry name" value="Dimeric alpha+beta barrel"/>
    <property type="match status" value="1"/>
</dbReference>
<protein>
    <submittedName>
        <fullName evidence="7">NAD-binding protein</fullName>
    </submittedName>
</protein>
<keyword evidence="8" id="KW-1185">Reference proteome</keyword>
<comment type="similarity">
    <text evidence="1">Belongs to the YciI family.</text>
</comment>
<dbReference type="InterPro" id="IPR029154">
    <property type="entry name" value="HIBADH-like_NADP-bd"/>
</dbReference>
<gene>
    <name evidence="7" type="ORF">H7C18_21340</name>
</gene>
<dbReference type="InterPro" id="IPR008927">
    <property type="entry name" value="6-PGluconate_DH-like_C_sf"/>
</dbReference>
<dbReference type="GO" id="GO:0051287">
    <property type="term" value="F:NAD binding"/>
    <property type="evidence" value="ECO:0007669"/>
    <property type="project" value="InterPro"/>
</dbReference>
<evidence type="ECO:0000256" key="1">
    <source>
        <dbReference type="ARBA" id="ARBA00007689"/>
    </source>
</evidence>
<dbReference type="Proteomes" id="UP000564644">
    <property type="component" value="Unassembled WGS sequence"/>
</dbReference>
<dbReference type="GO" id="GO:0016616">
    <property type="term" value="F:oxidoreductase activity, acting on the CH-OH group of donors, NAD or NADP as acceptor"/>
    <property type="evidence" value="ECO:0007669"/>
    <property type="project" value="TreeGrafter"/>
</dbReference>
<dbReference type="SUPFAM" id="SSF51735">
    <property type="entry name" value="NAD(P)-binding Rossmann-fold domains"/>
    <property type="match status" value="1"/>
</dbReference>
<dbReference type="SUPFAM" id="SSF54909">
    <property type="entry name" value="Dimeric alpha+beta barrel"/>
    <property type="match status" value="1"/>
</dbReference>
<evidence type="ECO:0000256" key="2">
    <source>
        <dbReference type="ARBA" id="ARBA00023002"/>
    </source>
</evidence>
<dbReference type="Pfam" id="PF14833">
    <property type="entry name" value="NAD_binding_11"/>
    <property type="match status" value="1"/>
</dbReference>
<accession>A0A7X0SNX8</accession>
<dbReference type="PROSITE" id="PS00895">
    <property type="entry name" value="3_HYDROXYISOBUT_DH"/>
    <property type="match status" value="1"/>
</dbReference>
<reference evidence="7 8" key="1">
    <citation type="submission" date="2020-08" db="EMBL/GenBank/DDBJ databases">
        <title>Cohnella phylogeny.</title>
        <authorList>
            <person name="Dunlap C."/>
        </authorList>
    </citation>
    <scope>NUCLEOTIDE SEQUENCE [LARGE SCALE GENOMIC DNA]</scope>
    <source>
        <strain evidence="7 8">CBP 2801</strain>
    </source>
</reference>
<dbReference type="RefSeq" id="WP_185131131.1">
    <property type="nucleotide sequence ID" value="NZ_JACJVO010000027.1"/>
</dbReference>
<keyword evidence="3" id="KW-0520">NAD</keyword>
<dbReference type="InterPro" id="IPR036291">
    <property type="entry name" value="NAD(P)-bd_dom_sf"/>
</dbReference>
<dbReference type="InterPro" id="IPR011008">
    <property type="entry name" value="Dimeric_a/b-barrel"/>
</dbReference>
<evidence type="ECO:0000259" key="5">
    <source>
        <dbReference type="Pfam" id="PF03795"/>
    </source>
</evidence>
<keyword evidence="2" id="KW-0560">Oxidoreductase</keyword>
<dbReference type="InterPro" id="IPR013328">
    <property type="entry name" value="6PGD_dom2"/>
</dbReference>
<dbReference type="GO" id="GO:0050661">
    <property type="term" value="F:NADP binding"/>
    <property type="evidence" value="ECO:0007669"/>
    <property type="project" value="InterPro"/>
</dbReference>
<dbReference type="AlphaFoldDB" id="A0A7X0SNX8"/>
<proteinExistence type="inferred from homology"/>
<dbReference type="SUPFAM" id="SSF48179">
    <property type="entry name" value="6-phosphogluconate dehydrogenase C-terminal domain-like"/>
    <property type="match status" value="1"/>
</dbReference>
<dbReference type="Gene3D" id="1.10.1040.10">
    <property type="entry name" value="N-(1-d-carboxylethyl)-l-norvaline Dehydrogenase, domain 2"/>
    <property type="match status" value="1"/>
</dbReference>
<dbReference type="PANTHER" id="PTHR22981:SF7">
    <property type="entry name" value="3-HYDROXYISOBUTYRATE DEHYDROGENASE, MITOCHONDRIAL"/>
    <property type="match status" value="1"/>
</dbReference>
<name>A0A7X0SNX8_9BACL</name>
<evidence type="ECO:0000259" key="6">
    <source>
        <dbReference type="Pfam" id="PF14833"/>
    </source>
</evidence>
<feature type="domain" description="6-phosphogluconate dehydrogenase NADP-binding" evidence="4">
    <location>
        <begin position="2"/>
        <end position="161"/>
    </location>
</feature>
<dbReference type="PANTHER" id="PTHR22981">
    <property type="entry name" value="3-HYDROXYISOBUTYRATE DEHYDROGENASE-RELATED"/>
    <property type="match status" value="1"/>
</dbReference>
<dbReference type="InterPro" id="IPR005545">
    <property type="entry name" value="YCII"/>
</dbReference>
<evidence type="ECO:0000313" key="7">
    <source>
        <dbReference type="EMBL" id="MBB6733472.1"/>
    </source>
</evidence>
<feature type="domain" description="3-hydroxyisobutyrate dehydrogenase-like NAD-binding" evidence="6">
    <location>
        <begin position="164"/>
        <end position="283"/>
    </location>
</feature>
<feature type="domain" description="YCII-related" evidence="5">
    <location>
        <begin position="311"/>
        <end position="380"/>
    </location>
</feature>